<proteinExistence type="predicted"/>
<sequence>MFLDPEPNKRQKAISPSPFLPPSMPGEGLDDQRWSVKRKPLHERTKSQNNEQGLDANPGKPTIRLVRHSPTSSINRRSSIASEVDYGDIKLAKRISLKRYNSGRARARLLHPAEVVPEASAADQVFEAPSVSDSDLSTSEAQTLQLPPSVILLPKSTTYAIPKTAWHRRSGSSGNYSTASTLRDGEHSLLGNNRSERLSQGTTLRGTPTPYESEHPKAIEEEDGSERGPAHALQTLQEASPERTTIRAVPPSFTSTSTTDDHLGSGPSETSLASPQAVLTSVSDDPPIVPLKSSRRSSSTDSIPAPLSIRKTSSPPTPPASTSQDARLDSVLPEPSSPVIVLYDSDSSRSRSRSQPLHYTSSLESIQSRLQHPTVVRQDNKHNLANSTSWSSLRPHSSTDTLPTLQVLKKRSNHRPTSLSLGSSSAFTSGSRMASQDYDSLPYPRHQHNSYLSTIASESDQQSRSTSRQLSHFSLGSGVLTGDDASSIPLSGTWPRGRQESELVESSASDASPAVSGGNSQHEPGDMTLGIFRDESAKPQPLFKPRSPSAPGEGRRYHGPLPPIPPIPKSRDSDENWDTVSELQTPSLRPKRSGYSLRQRSNSTPSRSNSHSRQISQISTEESERWSHASSLFPTWAKHFYGGTAALLSSSKVSLGTQNTPRPTRIQHGRTGSQWTERSVASRLGTGYSEIETGSPTSSRFLPSIFRPRTRVRADTDGGRRSSNLRRSKRSRPSADTDGRPDSLAIFNDPLPESRNRATLPSGQPKWGKLKEGSPEELLEHRRLPRSYSKQKHYDQMQFPRPMTKDRLSDFALEQHPHLTPSKRHSLRISAWRPPSFVESLDTLIHSRCNRQILLFALGFICPLLWMLGAALPLPRKPSSATDAEKQVGGGSEEDVQMAMMKHEAGDAEKRWREEKEWSKARWWRTLNRIMSLVGLLVIGAVIALAVVATR</sequence>
<evidence type="ECO:0000256" key="2">
    <source>
        <dbReference type="SAM" id="Phobius"/>
    </source>
</evidence>
<feature type="compositionally biased region" description="Basic and acidic residues" evidence="1">
    <location>
        <begin position="212"/>
        <end position="229"/>
    </location>
</feature>
<feature type="region of interest" description="Disordered" evidence="1">
    <location>
        <begin position="654"/>
        <end position="771"/>
    </location>
</feature>
<feature type="region of interest" description="Disordered" evidence="1">
    <location>
        <begin position="476"/>
        <end position="624"/>
    </location>
</feature>
<feature type="compositionally biased region" description="Polar residues" evidence="1">
    <location>
        <begin position="267"/>
        <end position="283"/>
    </location>
</feature>
<evidence type="ECO:0000313" key="4">
    <source>
        <dbReference type="Proteomes" id="UP001168146"/>
    </source>
</evidence>
<protein>
    <recommendedName>
        <fullName evidence="5">Serine-rich protein</fullName>
    </recommendedName>
</protein>
<feature type="compositionally biased region" description="Basic residues" evidence="1">
    <location>
        <begin position="723"/>
        <end position="732"/>
    </location>
</feature>
<evidence type="ECO:0000313" key="3">
    <source>
        <dbReference type="EMBL" id="KAK0313387.1"/>
    </source>
</evidence>
<keyword evidence="2" id="KW-0812">Transmembrane</keyword>
<feature type="compositionally biased region" description="Polar residues" evidence="1">
    <location>
        <begin position="190"/>
        <end position="206"/>
    </location>
</feature>
<reference evidence="3" key="1">
    <citation type="submission" date="2021-12" db="EMBL/GenBank/DDBJ databases">
        <title>Black yeast isolated from Biological Soil Crust.</title>
        <authorList>
            <person name="Kurbessoian T."/>
        </authorList>
    </citation>
    <scope>NUCLEOTIDE SEQUENCE</scope>
    <source>
        <strain evidence="3">CCFEE 5208</strain>
    </source>
</reference>
<comment type="caution">
    <text evidence="3">The sequence shown here is derived from an EMBL/GenBank/DDBJ whole genome shotgun (WGS) entry which is preliminary data.</text>
</comment>
<feature type="compositionally biased region" description="Low complexity" evidence="1">
    <location>
        <begin position="598"/>
        <end position="614"/>
    </location>
</feature>
<dbReference type="EMBL" id="JASUXU010000059">
    <property type="protein sequence ID" value="KAK0313387.1"/>
    <property type="molecule type" value="Genomic_DNA"/>
</dbReference>
<evidence type="ECO:0000256" key="1">
    <source>
        <dbReference type="SAM" id="MobiDB-lite"/>
    </source>
</evidence>
<organism evidence="3 4">
    <name type="scientific">Friedmanniomyces endolithicus</name>
    <dbReference type="NCBI Taxonomy" id="329885"/>
    <lineage>
        <taxon>Eukaryota</taxon>
        <taxon>Fungi</taxon>
        <taxon>Dikarya</taxon>
        <taxon>Ascomycota</taxon>
        <taxon>Pezizomycotina</taxon>
        <taxon>Dothideomycetes</taxon>
        <taxon>Dothideomycetidae</taxon>
        <taxon>Mycosphaerellales</taxon>
        <taxon>Teratosphaeriaceae</taxon>
        <taxon>Friedmanniomyces</taxon>
    </lineage>
</organism>
<feature type="region of interest" description="Disordered" evidence="1">
    <location>
        <begin position="1"/>
        <end position="76"/>
    </location>
</feature>
<gene>
    <name evidence="3" type="ORF">LTR82_013418</name>
</gene>
<feature type="compositionally biased region" description="Polar residues" evidence="1">
    <location>
        <begin position="171"/>
        <end position="181"/>
    </location>
</feature>
<feature type="region of interest" description="Disordered" evidence="1">
    <location>
        <begin position="167"/>
        <end position="366"/>
    </location>
</feature>
<feature type="transmembrane region" description="Helical" evidence="2">
    <location>
        <begin position="853"/>
        <end position="872"/>
    </location>
</feature>
<feature type="compositionally biased region" description="Polar residues" evidence="1">
    <location>
        <begin position="355"/>
        <end position="366"/>
    </location>
</feature>
<feature type="compositionally biased region" description="Polar residues" evidence="1">
    <location>
        <begin position="692"/>
        <end position="701"/>
    </location>
</feature>
<name>A0AAN6J8K6_9PEZI</name>
<feature type="compositionally biased region" description="Low complexity" evidence="1">
    <location>
        <begin position="417"/>
        <end position="435"/>
    </location>
</feature>
<dbReference type="AlphaFoldDB" id="A0AAN6J8K6"/>
<evidence type="ECO:0008006" key="5">
    <source>
        <dbReference type="Google" id="ProtNLM"/>
    </source>
</evidence>
<keyword evidence="2" id="KW-1133">Transmembrane helix</keyword>
<feature type="compositionally biased region" description="Polar residues" evidence="1">
    <location>
        <begin position="578"/>
        <end position="587"/>
    </location>
</feature>
<feature type="transmembrane region" description="Helical" evidence="2">
    <location>
        <begin position="930"/>
        <end position="949"/>
    </location>
</feature>
<feature type="region of interest" description="Disordered" evidence="1">
    <location>
        <begin position="410"/>
        <end position="446"/>
    </location>
</feature>
<accession>A0AAN6J8K6</accession>
<keyword evidence="2" id="KW-0472">Membrane</keyword>
<dbReference type="Proteomes" id="UP001168146">
    <property type="component" value="Unassembled WGS sequence"/>
</dbReference>
<feature type="compositionally biased region" description="Polar residues" evidence="1">
    <location>
        <begin position="670"/>
        <end position="679"/>
    </location>
</feature>